<dbReference type="RefSeq" id="WP_011524195.1">
    <property type="nucleotide sequence ID" value="NC_008009.1"/>
</dbReference>
<gene>
    <name evidence="2" type="ordered locus">Acid345_3395</name>
</gene>
<dbReference type="EMBL" id="CP000360">
    <property type="protein sequence ID" value="ABF42396.1"/>
    <property type="molecule type" value="Genomic_DNA"/>
</dbReference>
<dbReference type="STRING" id="204669.Acid345_3395"/>
<dbReference type="EnsemblBacteria" id="ABF42396">
    <property type="protein sequence ID" value="ABF42396"/>
    <property type="gene ID" value="Acid345_3395"/>
</dbReference>
<protein>
    <submittedName>
        <fullName evidence="2">Uncharacterized protein</fullName>
    </submittedName>
</protein>
<proteinExistence type="predicted"/>
<keyword evidence="1" id="KW-0732">Signal</keyword>
<sequence length="1013" mass="103156">MLRRIFALSFLLFSAVALMAQSKITLNGNIQQMTGEVPSSRIRVKVDLIQCAPNLPRVSGVAIIGDSSKSIAPDGSGNFTTLIWPNPTITCDTLGNSNYQVSITKDQATLWSAVYHIATSPSTQDLSTLTPVAVTVVSPYLAGHMLLHGTAAPSSGDGNDNDFFLNTTASCLYGPKASGAWPGSCTSIIGPPGAGNIASLTGDGSGINVAGAATITGAVNASVINGGSSVYMASTSGTGSLLFPFIGFDSLCDNTGRTLLFGPGHYRTSGCDMGSSFGFAGVVPFGDGTPGTGAVLHYTGGGHALGINPASVGVTTNKFFVRDIAIDGTGSSSGIRDTFAYSSGGTATGTGKCLATTTGGGGSGGTATVAVASGVISGNLTILTFGQSYTGVPSSWNLSLPASGAASSCSGTITTTGGAIAGADAILAGNTTASVKSANGVFQNVLVTNFPNGAGIHCVACEIMQLNSIWSSHNKYGYWFDGVGTNQINTNIDMNGDRASSNQIGIYATQLQDFNIRGGDVEYNAQEGIKLAGDANTSVQSGKIDGVRLEGNQSSRTQTSWSLTSLACASSVLTGQTSTSHTMSVGDPVAITGSTGPSDYNVNALVASVPDNTHFTISIGCSTGSASPAGSISTAWSQLYVDGASLLQGITLDGLRFYTTVGPNIADEWIGAVGGVTGGASVQRGIHHSSTSYTSFIRSTSSARMWFQDENPSTNWSRPSAAVNVCFEWYDNSTPARNIGCNLLLGGTVAPSAAGGGSVGTAALPFGNAYFGGAATNNFHFNLPSFTAARTLYVPDANSTAVVPDTGASHNYLTAVSATGVISKAQPAFTDISGTAATTQIATGTPAAGSYPDGGTGAWTPLPVTQSSLIYQTGPIAEQIGNASDQTVWTVAMPAIPAGKCVQADVYLYHSVSSSASVAYKFTYGSSSVSTSSSNSTTNSQIRLIMKFCNNAGVQNAQWVIIEQPFVGGTAIGSTINTTTSEDLSTSKNLVFSFNAATTEKIIHKGSIVRLIQ</sequence>
<dbReference type="KEGG" id="aba:Acid345_3395"/>
<dbReference type="AlphaFoldDB" id="Q1IL54"/>
<organism evidence="2 3">
    <name type="scientific">Koribacter versatilis (strain Ellin345)</name>
    <dbReference type="NCBI Taxonomy" id="204669"/>
    <lineage>
        <taxon>Bacteria</taxon>
        <taxon>Pseudomonadati</taxon>
        <taxon>Acidobacteriota</taxon>
        <taxon>Terriglobia</taxon>
        <taxon>Terriglobales</taxon>
        <taxon>Candidatus Korobacteraceae</taxon>
        <taxon>Candidatus Korobacter</taxon>
    </lineage>
</organism>
<evidence type="ECO:0000313" key="3">
    <source>
        <dbReference type="Proteomes" id="UP000002432"/>
    </source>
</evidence>
<feature type="chain" id="PRO_5004191659" evidence="1">
    <location>
        <begin position="21"/>
        <end position="1013"/>
    </location>
</feature>
<reference evidence="2 3" key="1">
    <citation type="journal article" date="2009" name="Appl. Environ. Microbiol.">
        <title>Three genomes from the phylum Acidobacteria provide insight into the lifestyles of these microorganisms in soils.</title>
        <authorList>
            <person name="Ward N.L."/>
            <person name="Challacombe J.F."/>
            <person name="Janssen P.H."/>
            <person name="Henrissat B."/>
            <person name="Coutinho P.M."/>
            <person name="Wu M."/>
            <person name="Xie G."/>
            <person name="Haft D.H."/>
            <person name="Sait M."/>
            <person name="Badger J."/>
            <person name="Barabote R.D."/>
            <person name="Bradley B."/>
            <person name="Brettin T.S."/>
            <person name="Brinkac L.M."/>
            <person name="Bruce D."/>
            <person name="Creasy T."/>
            <person name="Daugherty S.C."/>
            <person name="Davidsen T.M."/>
            <person name="DeBoy R.T."/>
            <person name="Detter J.C."/>
            <person name="Dodson R.J."/>
            <person name="Durkin A.S."/>
            <person name="Ganapathy A."/>
            <person name="Gwinn-Giglio M."/>
            <person name="Han C.S."/>
            <person name="Khouri H."/>
            <person name="Kiss H."/>
            <person name="Kothari S.P."/>
            <person name="Madupu R."/>
            <person name="Nelson K.E."/>
            <person name="Nelson W.C."/>
            <person name="Paulsen I."/>
            <person name="Penn K."/>
            <person name="Ren Q."/>
            <person name="Rosovitz M.J."/>
            <person name="Selengut J.D."/>
            <person name="Shrivastava S."/>
            <person name="Sullivan S.A."/>
            <person name="Tapia R."/>
            <person name="Thompson L.S."/>
            <person name="Watkins K.L."/>
            <person name="Yang Q."/>
            <person name="Yu C."/>
            <person name="Zafar N."/>
            <person name="Zhou L."/>
            <person name="Kuske C.R."/>
        </authorList>
    </citation>
    <scope>NUCLEOTIDE SEQUENCE [LARGE SCALE GENOMIC DNA]</scope>
    <source>
        <strain evidence="2 3">Ellin345</strain>
    </source>
</reference>
<keyword evidence="3" id="KW-1185">Reference proteome</keyword>
<evidence type="ECO:0000313" key="2">
    <source>
        <dbReference type="EMBL" id="ABF42396.1"/>
    </source>
</evidence>
<name>Q1IL54_KORVE</name>
<evidence type="ECO:0000256" key="1">
    <source>
        <dbReference type="SAM" id="SignalP"/>
    </source>
</evidence>
<dbReference type="Proteomes" id="UP000002432">
    <property type="component" value="Chromosome"/>
</dbReference>
<accession>Q1IL54</accession>
<feature type="signal peptide" evidence="1">
    <location>
        <begin position="1"/>
        <end position="20"/>
    </location>
</feature>
<dbReference type="HOGENOM" id="CLU_297321_0_0_0"/>
<dbReference type="OrthoDB" id="9776275at2"/>